<evidence type="ECO:0000256" key="1">
    <source>
        <dbReference type="SAM" id="Phobius"/>
    </source>
</evidence>
<keyword evidence="4" id="KW-1185">Reference proteome</keyword>
<proteinExistence type="predicted"/>
<dbReference type="RefSeq" id="WP_311830040.1">
    <property type="nucleotide sequence ID" value="NZ_JARQAJ010000004.1"/>
</dbReference>
<feature type="transmembrane region" description="Helical" evidence="1">
    <location>
        <begin position="239"/>
        <end position="265"/>
    </location>
</feature>
<keyword evidence="1" id="KW-0472">Membrane</keyword>
<comment type="caution">
    <text evidence="3">The sequence shown here is derived from an EMBL/GenBank/DDBJ whole genome shotgun (WGS) entry which is preliminary data.</text>
</comment>
<protein>
    <submittedName>
        <fullName evidence="3">PH domain-containing protein</fullName>
    </submittedName>
</protein>
<dbReference type="EMBL" id="JARQAJ010000004">
    <property type="protein sequence ID" value="MDT2759755.1"/>
    <property type="molecule type" value="Genomic_DNA"/>
</dbReference>
<feature type="transmembrane region" description="Helical" evidence="1">
    <location>
        <begin position="165"/>
        <end position="184"/>
    </location>
</feature>
<organism evidence="3 4">
    <name type="scientific">Enterococcus xiangfangensis</name>
    <dbReference type="NCBI Taxonomy" id="1296537"/>
    <lineage>
        <taxon>Bacteria</taxon>
        <taxon>Bacillati</taxon>
        <taxon>Bacillota</taxon>
        <taxon>Bacilli</taxon>
        <taxon>Lactobacillales</taxon>
        <taxon>Enterococcaceae</taxon>
        <taxon>Enterococcus</taxon>
    </lineage>
</organism>
<feature type="transmembrane region" description="Helical" evidence="1">
    <location>
        <begin position="324"/>
        <end position="346"/>
    </location>
</feature>
<accession>A0ABU3FDN7</accession>
<feature type="transmembrane region" description="Helical" evidence="1">
    <location>
        <begin position="211"/>
        <end position="233"/>
    </location>
</feature>
<reference evidence="3" key="1">
    <citation type="submission" date="2023-03" db="EMBL/GenBank/DDBJ databases">
        <authorList>
            <person name="Shen W."/>
            <person name="Cai J."/>
        </authorList>
    </citation>
    <scope>NUCLEOTIDE SEQUENCE</scope>
    <source>
        <strain evidence="3">P66-3</strain>
    </source>
</reference>
<evidence type="ECO:0000313" key="3">
    <source>
        <dbReference type="EMBL" id="MDT2759755.1"/>
    </source>
</evidence>
<feature type="transmembrane region" description="Helical" evidence="1">
    <location>
        <begin position="138"/>
        <end position="159"/>
    </location>
</feature>
<dbReference type="InterPro" id="IPR027783">
    <property type="entry name" value="Bacterial_PH-related"/>
</dbReference>
<feature type="transmembrane region" description="Helical" evidence="1">
    <location>
        <begin position="81"/>
        <end position="99"/>
    </location>
</feature>
<keyword evidence="1" id="KW-1133">Transmembrane helix</keyword>
<name>A0ABU3FDN7_9ENTE</name>
<gene>
    <name evidence="3" type="ORF">P7H27_08265</name>
</gene>
<dbReference type="Pfam" id="PF10882">
    <property type="entry name" value="bPH_5"/>
    <property type="match status" value="1"/>
</dbReference>
<keyword evidence="1" id="KW-0812">Transmembrane</keyword>
<evidence type="ECO:0000313" key="4">
    <source>
        <dbReference type="Proteomes" id="UP001181046"/>
    </source>
</evidence>
<sequence>MMAPIILVVLIACNFIMAFVSSLAAKPHNYVIVENTFPADKINDPKVLNFSKSFRTRQFQAALILTLLDFMLLIPMKDSSFMLLFFLLLYLTIGTNYLITLRYIRKGHQLIAENHWQLTAQPIQIDTRLVLEKNRKLVSAWWFLLSLGLILLLCGLLYQQAMPDLALMFLIVNILIWGMMFFTWRVINRLPVRPLTDDQKINQQYNDLTKFYWSSLSVFMSGIISLIVFVPLLTMKMAASFFTILTIFEISLILLFCGVSLWWLIRLRRKQDQLLTSTATFRYFGEDYYWRYGMYYNPDDNRLMIPDRIGMNISINLGKTAGKIFLGLVPIILIAAMAVTFVPLYVLDYHPDPLSYEIKNEAVILDGPFVKERNIPFDQITKVELTKQLPTGVRTNGLATNDYDIGHYRIAGESAILFVDHQSKPILIIHTKDRFYYYTNKKPAETKKLYQMIQHLNH</sequence>
<dbReference type="Proteomes" id="UP001181046">
    <property type="component" value="Unassembled WGS sequence"/>
</dbReference>
<feature type="transmembrane region" description="Helical" evidence="1">
    <location>
        <begin position="6"/>
        <end position="25"/>
    </location>
</feature>
<feature type="domain" description="Bacterial Pleckstrin homology" evidence="2">
    <location>
        <begin position="355"/>
        <end position="446"/>
    </location>
</feature>
<evidence type="ECO:0000259" key="2">
    <source>
        <dbReference type="Pfam" id="PF10882"/>
    </source>
</evidence>